<reference evidence="1" key="1">
    <citation type="submission" date="2021-08" db="EMBL/GenBank/DDBJ databases">
        <title>WGS assembly of Ceratopteris richardii.</title>
        <authorList>
            <person name="Marchant D.B."/>
            <person name="Chen G."/>
            <person name="Jenkins J."/>
            <person name="Shu S."/>
            <person name="Leebens-Mack J."/>
            <person name="Grimwood J."/>
            <person name="Schmutz J."/>
            <person name="Soltis P."/>
            <person name="Soltis D."/>
            <person name="Chen Z.-H."/>
        </authorList>
    </citation>
    <scope>NUCLEOTIDE SEQUENCE</scope>
    <source>
        <strain evidence="1">Whitten #5841</strain>
        <tissue evidence="1">Leaf</tissue>
    </source>
</reference>
<keyword evidence="2" id="KW-1185">Reference proteome</keyword>
<accession>A0A8T2UKU2</accession>
<gene>
    <name evidence="1" type="ORF">KP509_05G035500</name>
</gene>
<organism evidence="1 2">
    <name type="scientific">Ceratopteris richardii</name>
    <name type="common">Triangle waterfern</name>
    <dbReference type="NCBI Taxonomy" id="49495"/>
    <lineage>
        <taxon>Eukaryota</taxon>
        <taxon>Viridiplantae</taxon>
        <taxon>Streptophyta</taxon>
        <taxon>Embryophyta</taxon>
        <taxon>Tracheophyta</taxon>
        <taxon>Polypodiopsida</taxon>
        <taxon>Polypodiidae</taxon>
        <taxon>Polypodiales</taxon>
        <taxon>Pteridineae</taxon>
        <taxon>Pteridaceae</taxon>
        <taxon>Parkerioideae</taxon>
        <taxon>Ceratopteris</taxon>
    </lineage>
</organism>
<evidence type="ECO:0000313" key="1">
    <source>
        <dbReference type="EMBL" id="KAH7436771.1"/>
    </source>
</evidence>
<sequence>MVLEQGNQCLLGDLQQVTIEKRQQHEELLSKIGAIWLDNARSLQPNIGSISSKQVSKVFSAQVEVSTSSCHQAHILISLSNFCSSHFGCPIASRNIVEDSKPFHIVIDNLACVISFNIVSIPEHPIVLGLSWFKLHNLRIGLKKILTISLQSQGMMKRTNVLICSISKSFHIT</sequence>
<evidence type="ECO:0000313" key="2">
    <source>
        <dbReference type="Proteomes" id="UP000825935"/>
    </source>
</evidence>
<name>A0A8T2UKU2_CERRI</name>
<dbReference type="Proteomes" id="UP000825935">
    <property type="component" value="Chromosome 5"/>
</dbReference>
<dbReference type="AlphaFoldDB" id="A0A8T2UKU2"/>
<protein>
    <submittedName>
        <fullName evidence="1">Uncharacterized protein</fullName>
    </submittedName>
</protein>
<dbReference type="EMBL" id="CM035410">
    <property type="protein sequence ID" value="KAH7436771.1"/>
    <property type="molecule type" value="Genomic_DNA"/>
</dbReference>
<comment type="caution">
    <text evidence="1">The sequence shown here is derived from an EMBL/GenBank/DDBJ whole genome shotgun (WGS) entry which is preliminary data.</text>
</comment>
<proteinExistence type="predicted"/>